<keyword evidence="5" id="KW-1185">Reference proteome</keyword>
<feature type="compositionally biased region" description="Low complexity" evidence="1">
    <location>
        <begin position="200"/>
        <end position="236"/>
    </location>
</feature>
<feature type="transmembrane region" description="Helical" evidence="2">
    <location>
        <begin position="244"/>
        <end position="266"/>
    </location>
</feature>
<evidence type="ECO:0000256" key="2">
    <source>
        <dbReference type="SAM" id="Phobius"/>
    </source>
</evidence>
<evidence type="ECO:0000259" key="3">
    <source>
        <dbReference type="Pfam" id="PF07987"/>
    </source>
</evidence>
<evidence type="ECO:0000313" key="4">
    <source>
        <dbReference type="EMBL" id="MBP0457476.1"/>
    </source>
</evidence>
<dbReference type="RefSeq" id="WP_209339272.1">
    <property type="nucleotide sequence ID" value="NZ_JAGIQL010000022.1"/>
</dbReference>
<evidence type="ECO:0000313" key="5">
    <source>
        <dbReference type="Proteomes" id="UP000670475"/>
    </source>
</evidence>
<proteinExistence type="predicted"/>
<dbReference type="EMBL" id="JAGIQL010000022">
    <property type="protein sequence ID" value="MBP0457476.1"/>
    <property type="molecule type" value="Genomic_DNA"/>
</dbReference>
<keyword evidence="2" id="KW-1133">Transmembrane helix</keyword>
<gene>
    <name evidence="4" type="ORF">JFN87_08175</name>
</gene>
<evidence type="ECO:0000256" key="1">
    <source>
        <dbReference type="SAM" id="MobiDB-lite"/>
    </source>
</evidence>
<keyword evidence="2" id="KW-0472">Membrane</keyword>
<accession>A0A940RUQ7</accession>
<keyword evidence="2" id="KW-0812">Transmembrane</keyword>
<dbReference type="CDD" id="cd08545">
    <property type="entry name" value="YcnI_like"/>
    <property type="match status" value="1"/>
</dbReference>
<feature type="region of interest" description="Disordered" evidence="1">
    <location>
        <begin position="200"/>
        <end position="241"/>
    </location>
</feature>
<feature type="domain" description="YncI copper-binding" evidence="3">
    <location>
        <begin position="41"/>
        <end position="197"/>
    </location>
</feature>
<dbReference type="Gene3D" id="2.60.40.2230">
    <property type="entry name" value="Uncharacterised protein YcnI-like PF07987, DUF1775"/>
    <property type="match status" value="1"/>
</dbReference>
<protein>
    <submittedName>
        <fullName evidence="4">YcnI family protein</fullName>
    </submittedName>
</protein>
<dbReference type="Pfam" id="PF07987">
    <property type="entry name" value="DUF1775"/>
    <property type="match status" value="1"/>
</dbReference>
<name>A0A940RUQ7_9ACTN</name>
<dbReference type="InterPro" id="IPR012533">
    <property type="entry name" value="YcnI-copper_dom"/>
</dbReference>
<sequence length="272" mass="27482">MPSVPAAQAAPTSWRGVKRAAVVGGLAASAVLVLAGTASAHVTVNPEGEAVKGGSAVVDFKVPNERDNATTTKLEVDFPTDTPLASVMPEPVPGWKIDITKSKLSKPVELWGSKVTEAVSKVTWTADKSSGSGSGDSGIPVGEFQLFPVSVATLPKNADQVTFKALQTYSNNEVVRWIEVQKPGAPEPENPAPTLKLTAAPAADSQGSSSGSSSASNASDSSDSSGKSGKDQASSSTSDGSDTLARVLGIVGIVIGAAGVACGVLIGRRRSA</sequence>
<dbReference type="AlphaFoldDB" id="A0A940RUQ7"/>
<dbReference type="Proteomes" id="UP000670475">
    <property type="component" value="Unassembled WGS sequence"/>
</dbReference>
<comment type="caution">
    <text evidence="4">The sequence shown here is derived from an EMBL/GenBank/DDBJ whole genome shotgun (WGS) entry which is preliminary data.</text>
</comment>
<reference evidence="4" key="1">
    <citation type="submission" date="2021-03" db="EMBL/GenBank/DDBJ databases">
        <title>Whole genome sequence of Streptomyces bomunensis MMS17-BM035.</title>
        <authorList>
            <person name="Lee J.H."/>
        </authorList>
    </citation>
    <scope>NUCLEOTIDE SEQUENCE</scope>
    <source>
        <strain evidence="4">MMS17-BM035</strain>
    </source>
</reference>
<dbReference type="InterPro" id="IPR038507">
    <property type="entry name" value="YcnI-like_sf"/>
</dbReference>
<organism evidence="4 5">
    <name type="scientific">Streptomyces montanisoli</name>
    <dbReference type="NCBI Taxonomy" id="2798581"/>
    <lineage>
        <taxon>Bacteria</taxon>
        <taxon>Bacillati</taxon>
        <taxon>Actinomycetota</taxon>
        <taxon>Actinomycetes</taxon>
        <taxon>Kitasatosporales</taxon>
        <taxon>Streptomycetaceae</taxon>
        <taxon>Streptomyces</taxon>
    </lineage>
</organism>